<keyword evidence="1" id="KW-0732">Signal</keyword>
<protein>
    <submittedName>
        <fullName evidence="2">Uncharacterized protein</fullName>
    </submittedName>
</protein>
<dbReference type="RefSeq" id="WP_203150327.1">
    <property type="nucleotide sequence ID" value="NZ_JAEVHL010000130.1"/>
</dbReference>
<organism evidence="2 3">
    <name type="scientific">Micromonospora tarensis</name>
    <dbReference type="NCBI Taxonomy" id="2806100"/>
    <lineage>
        <taxon>Bacteria</taxon>
        <taxon>Bacillati</taxon>
        <taxon>Actinomycetota</taxon>
        <taxon>Actinomycetes</taxon>
        <taxon>Micromonosporales</taxon>
        <taxon>Micromonosporaceae</taxon>
        <taxon>Micromonospora</taxon>
    </lineage>
</organism>
<keyword evidence="3" id="KW-1185">Reference proteome</keyword>
<feature type="chain" id="PRO_5046188117" evidence="1">
    <location>
        <begin position="30"/>
        <end position="313"/>
    </location>
</feature>
<name>A0ABS1YKI4_9ACTN</name>
<accession>A0ABS1YKI4</accession>
<evidence type="ECO:0000313" key="3">
    <source>
        <dbReference type="Proteomes" id="UP000622245"/>
    </source>
</evidence>
<evidence type="ECO:0000313" key="2">
    <source>
        <dbReference type="EMBL" id="MBM0277928.1"/>
    </source>
</evidence>
<dbReference type="EMBL" id="JAEVHL010000130">
    <property type="protein sequence ID" value="MBM0277928.1"/>
    <property type="molecule type" value="Genomic_DNA"/>
</dbReference>
<dbReference type="Proteomes" id="UP000622245">
    <property type="component" value="Unassembled WGS sequence"/>
</dbReference>
<comment type="caution">
    <text evidence="2">The sequence shown here is derived from an EMBL/GenBank/DDBJ whole genome shotgun (WGS) entry which is preliminary data.</text>
</comment>
<proteinExistence type="predicted"/>
<reference evidence="2 3" key="1">
    <citation type="submission" date="2021-01" db="EMBL/GenBank/DDBJ databases">
        <title>Draft genome sequence of Micromonospora sp. strain STR1s_6.</title>
        <authorList>
            <person name="Karlyshev A."/>
            <person name="Jawad R."/>
        </authorList>
    </citation>
    <scope>NUCLEOTIDE SEQUENCE [LARGE SCALE GENOMIC DNA]</scope>
    <source>
        <strain evidence="2 3">STR1S-6</strain>
    </source>
</reference>
<gene>
    <name evidence="2" type="ORF">JM949_22435</name>
</gene>
<evidence type="ECO:0000256" key="1">
    <source>
        <dbReference type="SAM" id="SignalP"/>
    </source>
</evidence>
<feature type="signal peptide" evidence="1">
    <location>
        <begin position="1"/>
        <end position="29"/>
    </location>
</feature>
<sequence>MEDQTHMFRKTGSLLTAALLGLTATVGWAGPAAAAPADSADAATFSLSRLVLEPTERGYQGKLRVTITNTGDSTDVFYFQIREPVAASFAGGPESHCDPDGVSEGRLVRTCGLPGGSELAPGESRTAPVEFQVLTTPRSYPMIADGGFVTVNSASAGALGTVPFSARFRSLSGSLSNPQTYVQDTQPDASIELAGPVTDGPENTRRVPVRVRYAGDAPNLRLELNAAPLPAGSAILYTEPTNGPTYGGEASVPGGQMMAGEERDLALFFTRPTDPADESTPISLEVSTSWIATTTDVDPSDNTVTFNLALSAS</sequence>